<comment type="subcellular location">
    <subcellularLocation>
        <location evidence="1">Nucleus</location>
    </subcellularLocation>
</comment>
<evidence type="ECO:0000313" key="4">
    <source>
        <dbReference type="EMBL" id="PIL35386.1"/>
    </source>
</evidence>
<reference evidence="4 5" key="1">
    <citation type="journal article" date="2015" name="Sci. Rep.">
        <title>Chromosome-level genome map provides insights into diverse defense mechanisms in the medicinal fungus Ganoderma sinense.</title>
        <authorList>
            <person name="Zhu Y."/>
            <person name="Xu J."/>
            <person name="Sun C."/>
            <person name="Zhou S."/>
            <person name="Xu H."/>
            <person name="Nelson D.R."/>
            <person name="Qian J."/>
            <person name="Song J."/>
            <person name="Luo H."/>
            <person name="Xiang L."/>
            <person name="Li Y."/>
            <person name="Xu Z."/>
            <person name="Ji A."/>
            <person name="Wang L."/>
            <person name="Lu S."/>
            <person name="Hayward A."/>
            <person name="Sun W."/>
            <person name="Li X."/>
            <person name="Schwartz D.C."/>
            <person name="Wang Y."/>
            <person name="Chen S."/>
        </authorList>
    </citation>
    <scope>NUCLEOTIDE SEQUENCE [LARGE SCALE GENOMIC DNA]</scope>
    <source>
        <strain evidence="4 5">ZZ0214-1</strain>
    </source>
</reference>
<dbReference type="EMBL" id="AYKW01000003">
    <property type="protein sequence ID" value="PIL35386.1"/>
    <property type="molecule type" value="Genomic_DNA"/>
</dbReference>
<dbReference type="Proteomes" id="UP000230002">
    <property type="component" value="Unassembled WGS sequence"/>
</dbReference>
<dbReference type="OrthoDB" id="5419315at2759"/>
<dbReference type="PANTHER" id="PTHR37534:SF20">
    <property type="entry name" value="PRO1A C6 ZINK-FINGER PROTEIN"/>
    <property type="match status" value="1"/>
</dbReference>
<dbReference type="GO" id="GO:0005634">
    <property type="term" value="C:nucleus"/>
    <property type="evidence" value="ECO:0007669"/>
    <property type="project" value="UniProtKB-SubCell"/>
</dbReference>
<comment type="caution">
    <text evidence="4">The sequence shown here is derived from an EMBL/GenBank/DDBJ whole genome shotgun (WGS) entry which is preliminary data.</text>
</comment>
<dbReference type="STRING" id="1077348.A0A2G8SNN2"/>
<evidence type="ECO:0008006" key="6">
    <source>
        <dbReference type="Google" id="ProtNLM"/>
    </source>
</evidence>
<evidence type="ECO:0000313" key="5">
    <source>
        <dbReference type="Proteomes" id="UP000230002"/>
    </source>
</evidence>
<evidence type="ECO:0000256" key="3">
    <source>
        <dbReference type="SAM" id="MobiDB-lite"/>
    </source>
</evidence>
<name>A0A2G8SNN2_9APHY</name>
<keyword evidence="5" id="KW-1185">Reference proteome</keyword>
<feature type="region of interest" description="Disordered" evidence="3">
    <location>
        <begin position="576"/>
        <end position="611"/>
    </location>
</feature>
<accession>A0A2G8SNN2</accession>
<organism evidence="4 5">
    <name type="scientific">Ganoderma sinense ZZ0214-1</name>
    <dbReference type="NCBI Taxonomy" id="1077348"/>
    <lineage>
        <taxon>Eukaryota</taxon>
        <taxon>Fungi</taxon>
        <taxon>Dikarya</taxon>
        <taxon>Basidiomycota</taxon>
        <taxon>Agaricomycotina</taxon>
        <taxon>Agaricomycetes</taxon>
        <taxon>Polyporales</taxon>
        <taxon>Polyporaceae</taxon>
        <taxon>Ganoderma</taxon>
    </lineage>
</organism>
<dbReference type="Pfam" id="PF11951">
    <property type="entry name" value="Fungal_trans_2"/>
    <property type="match status" value="1"/>
</dbReference>
<evidence type="ECO:0000256" key="2">
    <source>
        <dbReference type="ARBA" id="ARBA00023242"/>
    </source>
</evidence>
<feature type="compositionally biased region" description="Basic and acidic residues" evidence="3">
    <location>
        <begin position="576"/>
        <end position="596"/>
    </location>
</feature>
<keyword evidence="2" id="KW-0539">Nucleus</keyword>
<sequence length="754" mass="83718">MSEEGALLMLKKPAHSTYISCDLRIRRYIRDNISSWVTFANEKLEIGLEEKDVVFVSGYTKTSVWAEAAFSHSSTSGELLIAGGVPSASGEFRVSMSRGVDASVFSRTGPLDRASMWEKDTRSAPQEQYDSDQCIFLNYYKMKSRAWWRSTVLRAAAGDHVLPHDDDEDGPSGVSLCPCSDEYGMRDEVEKSYDPVDGVLDYIFKHSDASVACACDADLSKLFKGAALPKDLESALEALSPCIVLDDGVVGMIAFPPLSPTLPPTMERNANAAGAAFPRRSPVLLYYNDHHSSPAQTYTDFTLFFQGVLGMELQSPDALISKVPTDVDRLGLPTSESRAALIKHYLHSVLQIQYPFANPSIKDFMPRTIQNSQAAREATCLLSILHIHYTCCTPVNFTAVNAIYRQLHANLFTGRRVYTEADAIAGLHVVSSFLFSGGRGEWEVWLDIARQFALNVLNDPNVSGHEEALRRCRESTRFIIKTTMWLDVLASVTTQEVPRFLEHLRVLFDGARVDEGSSVAPEISMLPAVGCETQVVLAIAEISNLAHWRESSLRQGTLSISDLERQGALIEERLVRHGSSDTTDSPHHPGMDDPQRLARPMSGHSWRSSRSQDEIDGIERWRLTNNIFRASAKVYLHTVLSGNHLGPGVTGAVTDMVEVLQDVLELPLHRSLAGSIVFGVCLSGCHTDDPAQRAFLLHVLERQQEEPVGNIREVSRLIQQVWQRRDRDREQGRSTSVGWHAIMREGHSDLLLLA</sequence>
<evidence type="ECO:0000256" key="1">
    <source>
        <dbReference type="ARBA" id="ARBA00004123"/>
    </source>
</evidence>
<dbReference type="PANTHER" id="PTHR37534">
    <property type="entry name" value="TRANSCRIPTIONAL ACTIVATOR PROTEIN UGA3"/>
    <property type="match status" value="1"/>
</dbReference>
<gene>
    <name evidence="4" type="ORF">GSI_02112</name>
</gene>
<protein>
    <recommendedName>
        <fullName evidence="6">Transcription factor</fullName>
    </recommendedName>
</protein>
<proteinExistence type="predicted"/>
<dbReference type="InterPro" id="IPR021858">
    <property type="entry name" value="Fun_TF"/>
</dbReference>
<dbReference type="AlphaFoldDB" id="A0A2G8SNN2"/>